<reference evidence="3 4" key="1">
    <citation type="submission" date="2016-10" db="EMBL/GenBank/DDBJ databases">
        <authorList>
            <person name="de Groot N.N."/>
        </authorList>
    </citation>
    <scope>NUCLEOTIDE SEQUENCE [LARGE SCALE GENOMIC DNA]</scope>
    <source>
        <strain evidence="3 4">CGMCC 4.5727</strain>
    </source>
</reference>
<evidence type="ECO:0000256" key="2">
    <source>
        <dbReference type="SAM" id="Phobius"/>
    </source>
</evidence>
<feature type="transmembrane region" description="Helical" evidence="2">
    <location>
        <begin position="68"/>
        <end position="88"/>
    </location>
</feature>
<feature type="region of interest" description="Disordered" evidence="1">
    <location>
        <begin position="91"/>
        <end position="110"/>
    </location>
</feature>
<evidence type="ECO:0000256" key="1">
    <source>
        <dbReference type="SAM" id="MobiDB-lite"/>
    </source>
</evidence>
<keyword evidence="2" id="KW-0472">Membrane</keyword>
<feature type="compositionally biased region" description="Low complexity" evidence="1">
    <location>
        <begin position="95"/>
        <end position="110"/>
    </location>
</feature>
<dbReference type="AlphaFoldDB" id="A0A1G8W721"/>
<dbReference type="EMBL" id="FNFF01000002">
    <property type="protein sequence ID" value="SDJ74078.1"/>
    <property type="molecule type" value="Genomic_DNA"/>
</dbReference>
<protein>
    <submittedName>
        <fullName evidence="3">Uncharacterized protein</fullName>
    </submittedName>
</protein>
<dbReference type="RefSeq" id="WP_093608053.1">
    <property type="nucleotide sequence ID" value="NZ_FNFF01000002.1"/>
</dbReference>
<evidence type="ECO:0000313" key="4">
    <source>
        <dbReference type="Proteomes" id="UP000199155"/>
    </source>
</evidence>
<name>A0A1G8W721_9ACTN</name>
<evidence type="ECO:0000313" key="3">
    <source>
        <dbReference type="EMBL" id="SDJ74078.1"/>
    </source>
</evidence>
<proteinExistence type="predicted"/>
<keyword evidence="2" id="KW-0812">Transmembrane</keyword>
<sequence>MFQLPDGMPLWVILILSVVGIAVFGLVRMVGKLPKDWYKHRSEFLTRREELRNSHKEGRAATLEKPRLIFSGFVLACIVIVVVVIVAVTSRNSEASPTPGTPPASSASAR</sequence>
<keyword evidence="4" id="KW-1185">Reference proteome</keyword>
<feature type="transmembrane region" description="Helical" evidence="2">
    <location>
        <begin position="12"/>
        <end position="31"/>
    </location>
</feature>
<organism evidence="3 4">
    <name type="scientific">Streptomyces indicus</name>
    <dbReference type="NCBI Taxonomy" id="417292"/>
    <lineage>
        <taxon>Bacteria</taxon>
        <taxon>Bacillati</taxon>
        <taxon>Actinomycetota</taxon>
        <taxon>Actinomycetes</taxon>
        <taxon>Kitasatosporales</taxon>
        <taxon>Streptomycetaceae</taxon>
        <taxon>Streptomyces</taxon>
    </lineage>
</organism>
<gene>
    <name evidence="3" type="ORF">SAMN05421806_102279</name>
</gene>
<accession>A0A1G8W721</accession>
<dbReference type="Proteomes" id="UP000199155">
    <property type="component" value="Unassembled WGS sequence"/>
</dbReference>
<keyword evidence="2" id="KW-1133">Transmembrane helix</keyword>